<dbReference type="Pfam" id="PF17761">
    <property type="entry name" value="DUF1016_N"/>
    <property type="match status" value="1"/>
</dbReference>
<accession>A0A6J4ZXS2</accession>
<proteinExistence type="predicted"/>
<dbReference type="PANTHER" id="PTHR30547:SF0">
    <property type="entry name" value="BLR8175 PROTEIN"/>
    <property type="match status" value="1"/>
</dbReference>
<reference evidence="2 3" key="1">
    <citation type="submission" date="2020-04" db="EMBL/GenBank/DDBJ databases">
        <authorList>
            <person name="De Canck E."/>
        </authorList>
    </citation>
    <scope>NUCLEOTIDE SEQUENCE [LARGE SCALE GENOMIC DNA]</scope>
    <source>
        <strain evidence="2 3">LMG 22037</strain>
    </source>
</reference>
<dbReference type="EMBL" id="CADIKB010000002">
    <property type="protein sequence ID" value="CAB3646247.1"/>
    <property type="molecule type" value="Genomic_DNA"/>
</dbReference>
<sequence>MQQAAAQLPWFHLCTLLDKLKLNTEREWYAAKAIEHGWSRNVLAMQIETRLHERQGNAVTNFSDRLSSPQSDLARETLKDPCIFDFLGLTDDAKERDLE</sequence>
<organism evidence="2 3">
    <name type="scientific">Paraburkholderia phenoliruptrix</name>
    <dbReference type="NCBI Taxonomy" id="252970"/>
    <lineage>
        <taxon>Bacteria</taxon>
        <taxon>Pseudomonadati</taxon>
        <taxon>Pseudomonadota</taxon>
        <taxon>Betaproteobacteria</taxon>
        <taxon>Burkholderiales</taxon>
        <taxon>Burkholderiaceae</taxon>
        <taxon>Paraburkholderia</taxon>
    </lineage>
</organism>
<dbReference type="InterPro" id="IPR053148">
    <property type="entry name" value="PD-DEXK-like_domain"/>
</dbReference>
<evidence type="ECO:0000259" key="1">
    <source>
        <dbReference type="Pfam" id="PF17761"/>
    </source>
</evidence>
<evidence type="ECO:0000313" key="2">
    <source>
        <dbReference type="EMBL" id="CAB3646247.1"/>
    </source>
</evidence>
<dbReference type="Proteomes" id="UP000494249">
    <property type="component" value="Unassembled WGS sequence"/>
</dbReference>
<feature type="domain" description="YhcG N-terminal" evidence="1">
    <location>
        <begin position="1"/>
        <end position="54"/>
    </location>
</feature>
<dbReference type="PANTHER" id="PTHR30547">
    <property type="entry name" value="UNCHARACTERIZED PROTEIN YHCG-RELATED"/>
    <property type="match status" value="1"/>
</dbReference>
<dbReference type="InterPro" id="IPR041527">
    <property type="entry name" value="YhcG_N"/>
</dbReference>
<evidence type="ECO:0000313" key="3">
    <source>
        <dbReference type="Proteomes" id="UP000494249"/>
    </source>
</evidence>
<protein>
    <recommendedName>
        <fullName evidence="1">YhcG N-terminal domain-containing protein</fullName>
    </recommendedName>
</protein>
<gene>
    <name evidence="2" type="ORF">LMG22037_00614</name>
</gene>
<dbReference type="AlphaFoldDB" id="A0A6J4ZXS2"/>
<name>A0A6J4ZXS2_9BURK</name>